<dbReference type="GO" id="GO:0000978">
    <property type="term" value="F:RNA polymerase II cis-regulatory region sequence-specific DNA binding"/>
    <property type="evidence" value="ECO:0007669"/>
    <property type="project" value="TreeGrafter"/>
</dbReference>
<dbReference type="GO" id="GO:0000981">
    <property type="term" value="F:DNA-binding transcription factor activity, RNA polymerase II-specific"/>
    <property type="evidence" value="ECO:0007669"/>
    <property type="project" value="TreeGrafter"/>
</dbReference>
<evidence type="ECO:0000313" key="9">
    <source>
        <dbReference type="Proteomes" id="UP000184188"/>
    </source>
</evidence>
<evidence type="ECO:0000256" key="1">
    <source>
        <dbReference type="ARBA" id="ARBA00022723"/>
    </source>
</evidence>
<feature type="domain" description="C2H2-type" evidence="7">
    <location>
        <begin position="496"/>
        <end position="523"/>
    </location>
</feature>
<dbReference type="VEuPathDB" id="FungiDB:ASPZODRAFT_128145"/>
<dbReference type="STRING" id="1073090.A0A1L9SRB1"/>
<feature type="compositionally biased region" description="Low complexity" evidence="6">
    <location>
        <begin position="295"/>
        <end position="320"/>
    </location>
</feature>
<feature type="compositionally biased region" description="Basic residues" evidence="6">
    <location>
        <begin position="336"/>
        <end position="351"/>
    </location>
</feature>
<dbReference type="Proteomes" id="UP000184188">
    <property type="component" value="Unassembled WGS sequence"/>
</dbReference>
<dbReference type="InterPro" id="IPR050329">
    <property type="entry name" value="GLI_C2H2-zinc-finger"/>
</dbReference>
<evidence type="ECO:0000259" key="7">
    <source>
        <dbReference type="PROSITE" id="PS50157"/>
    </source>
</evidence>
<keyword evidence="9" id="KW-1185">Reference proteome</keyword>
<evidence type="ECO:0000256" key="2">
    <source>
        <dbReference type="ARBA" id="ARBA00022737"/>
    </source>
</evidence>
<keyword evidence="2" id="KW-0677">Repeat</keyword>
<dbReference type="SMART" id="SM00355">
    <property type="entry name" value="ZnF_C2H2"/>
    <property type="match status" value="6"/>
</dbReference>
<proteinExistence type="predicted"/>
<dbReference type="SUPFAM" id="SSF57667">
    <property type="entry name" value="beta-beta-alpha zinc fingers"/>
    <property type="match status" value="3"/>
</dbReference>
<dbReference type="Pfam" id="PF00096">
    <property type="entry name" value="zf-C2H2"/>
    <property type="match status" value="3"/>
</dbReference>
<evidence type="ECO:0000256" key="3">
    <source>
        <dbReference type="ARBA" id="ARBA00022771"/>
    </source>
</evidence>
<dbReference type="RefSeq" id="XP_022584164.1">
    <property type="nucleotide sequence ID" value="XM_022721939.1"/>
</dbReference>
<dbReference type="AlphaFoldDB" id="A0A1L9SRB1"/>
<dbReference type="FunFam" id="3.30.160.60:FF:001704">
    <property type="entry name" value="C2H2 transcription factor, putative"/>
    <property type="match status" value="1"/>
</dbReference>
<dbReference type="PROSITE" id="PS50157">
    <property type="entry name" value="ZINC_FINGER_C2H2_2"/>
    <property type="match status" value="3"/>
</dbReference>
<feature type="region of interest" description="Disordered" evidence="6">
    <location>
        <begin position="256"/>
        <end position="275"/>
    </location>
</feature>
<keyword evidence="4" id="KW-0862">Zinc</keyword>
<gene>
    <name evidence="8" type="ORF">ASPZODRAFT_128145</name>
</gene>
<dbReference type="GO" id="GO:0005634">
    <property type="term" value="C:nucleus"/>
    <property type="evidence" value="ECO:0007669"/>
    <property type="project" value="UniProtKB-ARBA"/>
</dbReference>
<feature type="compositionally biased region" description="Low complexity" evidence="6">
    <location>
        <begin position="352"/>
        <end position="363"/>
    </location>
</feature>
<feature type="domain" description="C2H2-type" evidence="7">
    <location>
        <begin position="468"/>
        <end position="495"/>
    </location>
</feature>
<dbReference type="PANTHER" id="PTHR19818:SF139">
    <property type="entry name" value="PAIR-RULE PROTEIN ODD-PAIRED"/>
    <property type="match status" value="1"/>
</dbReference>
<dbReference type="OrthoDB" id="3437960at2759"/>
<dbReference type="EMBL" id="KV878337">
    <property type="protein sequence ID" value="OJJ49654.1"/>
    <property type="molecule type" value="Genomic_DNA"/>
</dbReference>
<evidence type="ECO:0000256" key="4">
    <source>
        <dbReference type="ARBA" id="ARBA00022833"/>
    </source>
</evidence>
<name>A0A1L9SRB1_9EURO</name>
<evidence type="ECO:0000256" key="5">
    <source>
        <dbReference type="PROSITE-ProRule" id="PRU00042"/>
    </source>
</evidence>
<evidence type="ECO:0000256" key="6">
    <source>
        <dbReference type="SAM" id="MobiDB-lite"/>
    </source>
</evidence>
<feature type="region of interest" description="Disordered" evidence="6">
    <location>
        <begin position="336"/>
        <end position="377"/>
    </location>
</feature>
<dbReference type="InterPro" id="IPR036236">
    <property type="entry name" value="Znf_C2H2_sf"/>
</dbReference>
<dbReference type="GO" id="GO:0008270">
    <property type="term" value="F:zinc ion binding"/>
    <property type="evidence" value="ECO:0007669"/>
    <property type="project" value="UniProtKB-KW"/>
</dbReference>
<feature type="region of interest" description="Disordered" evidence="6">
    <location>
        <begin position="288"/>
        <end position="324"/>
    </location>
</feature>
<dbReference type="PANTHER" id="PTHR19818">
    <property type="entry name" value="ZINC FINGER PROTEIN ZIC AND GLI"/>
    <property type="match status" value="1"/>
</dbReference>
<feature type="domain" description="C2H2-type" evidence="7">
    <location>
        <begin position="553"/>
        <end position="583"/>
    </location>
</feature>
<sequence>MSQAQEDPFCLECHWEAFHLDNRALVDSPSKDNASHIQWDCTDHNTALDYCDLEEACCDFEDCTFKCDSICDGFLECDASTACSISHCEDTHCKSPGPVCFDEHCFEDHDGNNTGHDTNDSNPNADDHALESLLGLGAPLTLDANDLLAASTANVPPSEAIASAAKATADGHHATDFLPVVSSTLSAHQQCSHGHYVSHPVGCHGFPKEFDNRDGNPAAPSYNDPTNVNPAEVFHMLGMCTDFSTCHSFHVPEDHQCSASLNKPEDDSSTPAPFACLHPPSFHHLHHHHVKDTTDTTTTTTTTTTSTTSTPNTHETGTSTPVRGVCRSHHRCRTHMHAHPHPYSSHPRHSRSSVSSHLISSPSETPPPLDSRASSILASPSFPPDDIDVHICKWTNVVHGIKSACGATFSDAGALQDHLISSHMMTMDGAKGNGYYCRWDGCHRPDEPFSQKSKLQGHFLTHSNYKNFKCTVCGKFFARQATLDRHERSHRGEKPYKCRECGKSFTDSSELKTHMRTHTGEKPFKCTYPGCNFETGDSSNMSSHRLTHGERKHKCHFPGCNKSFTRPDQLKRHLKTTHKYDAPGLISPSPLSPLSPLGDQLPLAPFSAIS</sequence>
<protein>
    <recommendedName>
        <fullName evidence="7">C2H2-type domain-containing protein</fullName>
    </recommendedName>
</protein>
<dbReference type="Gene3D" id="3.30.160.60">
    <property type="entry name" value="Classic Zinc Finger"/>
    <property type="match status" value="5"/>
</dbReference>
<dbReference type="FunFam" id="3.30.160.60:FF:000478">
    <property type="entry name" value="Zinc finger protein 133"/>
    <property type="match status" value="1"/>
</dbReference>
<evidence type="ECO:0000313" key="8">
    <source>
        <dbReference type="EMBL" id="OJJ49654.1"/>
    </source>
</evidence>
<reference evidence="9" key="1">
    <citation type="journal article" date="2017" name="Genome Biol.">
        <title>Comparative genomics reveals high biological diversity and specific adaptations in the industrially and medically important fungal genus Aspergillus.</title>
        <authorList>
            <person name="de Vries R.P."/>
            <person name="Riley R."/>
            <person name="Wiebenga A."/>
            <person name="Aguilar-Osorio G."/>
            <person name="Amillis S."/>
            <person name="Uchima C.A."/>
            <person name="Anderluh G."/>
            <person name="Asadollahi M."/>
            <person name="Askin M."/>
            <person name="Barry K."/>
            <person name="Battaglia E."/>
            <person name="Bayram O."/>
            <person name="Benocci T."/>
            <person name="Braus-Stromeyer S.A."/>
            <person name="Caldana C."/>
            <person name="Canovas D."/>
            <person name="Cerqueira G.C."/>
            <person name="Chen F."/>
            <person name="Chen W."/>
            <person name="Choi C."/>
            <person name="Clum A."/>
            <person name="Dos Santos R.A."/>
            <person name="Damasio A.R."/>
            <person name="Diallinas G."/>
            <person name="Emri T."/>
            <person name="Fekete E."/>
            <person name="Flipphi M."/>
            <person name="Freyberg S."/>
            <person name="Gallo A."/>
            <person name="Gournas C."/>
            <person name="Habgood R."/>
            <person name="Hainaut M."/>
            <person name="Harispe M.L."/>
            <person name="Henrissat B."/>
            <person name="Hilden K.S."/>
            <person name="Hope R."/>
            <person name="Hossain A."/>
            <person name="Karabika E."/>
            <person name="Karaffa L."/>
            <person name="Karanyi Z."/>
            <person name="Krasevec N."/>
            <person name="Kuo A."/>
            <person name="Kusch H."/>
            <person name="LaButti K."/>
            <person name="Lagendijk E.L."/>
            <person name="Lapidus A."/>
            <person name="Levasseur A."/>
            <person name="Lindquist E."/>
            <person name="Lipzen A."/>
            <person name="Logrieco A.F."/>
            <person name="MacCabe A."/>
            <person name="Maekelae M.R."/>
            <person name="Malavazi I."/>
            <person name="Melin P."/>
            <person name="Meyer V."/>
            <person name="Mielnichuk N."/>
            <person name="Miskei M."/>
            <person name="Molnar A.P."/>
            <person name="Mule G."/>
            <person name="Ngan C.Y."/>
            <person name="Orejas M."/>
            <person name="Orosz E."/>
            <person name="Ouedraogo J.P."/>
            <person name="Overkamp K.M."/>
            <person name="Park H.-S."/>
            <person name="Perrone G."/>
            <person name="Piumi F."/>
            <person name="Punt P.J."/>
            <person name="Ram A.F."/>
            <person name="Ramon A."/>
            <person name="Rauscher S."/>
            <person name="Record E."/>
            <person name="Riano-Pachon D.M."/>
            <person name="Robert V."/>
            <person name="Roehrig J."/>
            <person name="Ruller R."/>
            <person name="Salamov A."/>
            <person name="Salih N.S."/>
            <person name="Samson R.A."/>
            <person name="Sandor E."/>
            <person name="Sanguinetti M."/>
            <person name="Schuetze T."/>
            <person name="Sepcic K."/>
            <person name="Shelest E."/>
            <person name="Sherlock G."/>
            <person name="Sophianopoulou V."/>
            <person name="Squina F.M."/>
            <person name="Sun H."/>
            <person name="Susca A."/>
            <person name="Todd R.B."/>
            <person name="Tsang A."/>
            <person name="Unkles S.E."/>
            <person name="van de Wiele N."/>
            <person name="van Rossen-Uffink D."/>
            <person name="Oliveira J.V."/>
            <person name="Vesth T.C."/>
            <person name="Visser J."/>
            <person name="Yu J.-H."/>
            <person name="Zhou M."/>
            <person name="Andersen M.R."/>
            <person name="Archer D.B."/>
            <person name="Baker S.E."/>
            <person name="Benoit I."/>
            <person name="Brakhage A.A."/>
            <person name="Braus G.H."/>
            <person name="Fischer R."/>
            <person name="Frisvad J.C."/>
            <person name="Goldman G.H."/>
            <person name="Houbraken J."/>
            <person name="Oakley B."/>
            <person name="Pocsi I."/>
            <person name="Scazzocchio C."/>
            <person name="Seiboth B."/>
            <person name="vanKuyk P.A."/>
            <person name="Wortman J."/>
            <person name="Dyer P.S."/>
            <person name="Grigoriev I.V."/>
        </authorList>
    </citation>
    <scope>NUCLEOTIDE SEQUENCE [LARGE SCALE GENOMIC DNA]</scope>
    <source>
        <strain evidence="9">CBS 506.65</strain>
    </source>
</reference>
<keyword evidence="1" id="KW-0479">Metal-binding</keyword>
<dbReference type="GO" id="GO:0045944">
    <property type="term" value="P:positive regulation of transcription by RNA polymerase II"/>
    <property type="evidence" value="ECO:0007669"/>
    <property type="project" value="UniProtKB-ARBA"/>
</dbReference>
<dbReference type="PROSITE" id="PS00028">
    <property type="entry name" value="ZINC_FINGER_C2H2_1"/>
    <property type="match status" value="3"/>
</dbReference>
<dbReference type="GeneID" id="34608404"/>
<organism evidence="8 9">
    <name type="scientific">Penicilliopsis zonata CBS 506.65</name>
    <dbReference type="NCBI Taxonomy" id="1073090"/>
    <lineage>
        <taxon>Eukaryota</taxon>
        <taxon>Fungi</taxon>
        <taxon>Dikarya</taxon>
        <taxon>Ascomycota</taxon>
        <taxon>Pezizomycotina</taxon>
        <taxon>Eurotiomycetes</taxon>
        <taxon>Eurotiomycetidae</taxon>
        <taxon>Eurotiales</taxon>
        <taxon>Aspergillaceae</taxon>
        <taxon>Penicilliopsis</taxon>
    </lineage>
</organism>
<keyword evidence="3 5" id="KW-0863">Zinc-finger</keyword>
<accession>A0A1L9SRB1</accession>
<dbReference type="InterPro" id="IPR013087">
    <property type="entry name" value="Znf_C2H2_type"/>
</dbReference>